<feature type="compositionally biased region" description="Basic and acidic residues" evidence="1">
    <location>
        <begin position="27"/>
        <end position="59"/>
    </location>
</feature>
<evidence type="ECO:0000313" key="3">
    <source>
        <dbReference type="Proteomes" id="UP000006650"/>
    </source>
</evidence>
<dbReference type="RefSeq" id="WP_015783098.1">
    <property type="nucleotide sequence ID" value="NC_013162.1"/>
</dbReference>
<keyword evidence="3" id="KW-1185">Reference proteome</keyword>
<dbReference type="KEGG" id="coc:Coch_2138"/>
<dbReference type="HOGENOM" id="CLU_210161_0_0_10"/>
<dbReference type="Proteomes" id="UP000006650">
    <property type="component" value="Chromosome"/>
</dbReference>
<dbReference type="STRING" id="521097.Coch_2138"/>
<sequence length="59" mass="7119">MINLGEAYRKDEQKTVRATQAVVARQADNEKTNKRRTKDEQKTNKRRTMNEEKINLRWK</sequence>
<feature type="region of interest" description="Disordered" evidence="1">
    <location>
        <begin position="1"/>
        <end position="59"/>
    </location>
</feature>
<evidence type="ECO:0000313" key="2">
    <source>
        <dbReference type="EMBL" id="ACU93682.1"/>
    </source>
</evidence>
<evidence type="ECO:0000256" key="1">
    <source>
        <dbReference type="SAM" id="MobiDB-lite"/>
    </source>
</evidence>
<name>C7M3Q6_CAPOD</name>
<dbReference type="EMBL" id="CP001632">
    <property type="protein sequence ID" value="ACU93682.1"/>
    <property type="molecule type" value="Genomic_DNA"/>
</dbReference>
<dbReference type="GeneID" id="51518926"/>
<feature type="compositionally biased region" description="Low complexity" evidence="1">
    <location>
        <begin position="16"/>
        <end position="26"/>
    </location>
</feature>
<gene>
    <name evidence="2" type="ordered locus">Coch_2138</name>
</gene>
<dbReference type="AlphaFoldDB" id="C7M3Q6"/>
<organism evidence="2 3">
    <name type="scientific">Capnocytophaga ochracea (strain ATCC 27872 / DSM 7271 / CCUG 9716 / JCM 12966 / NCTC 12371 / SS31 / VPI 2845)</name>
    <name type="common">Bacteroides ochraceus</name>
    <dbReference type="NCBI Taxonomy" id="521097"/>
    <lineage>
        <taxon>Bacteria</taxon>
        <taxon>Pseudomonadati</taxon>
        <taxon>Bacteroidota</taxon>
        <taxon>Flavobacteriia</taxon>
        <taxon>Flavobacteriales</taxon>
        <taxon>Flavobacteriaceae</taxon>
        <taxon>Capnocytophaga</taxon>
    </lineage>
</organism>
<proteinExistence type="predicted"/>
<reference evidence="2 3" key="1">
    <citation type="journal article" date="2009" name="Stand. Genomic Sci.">
        <title>Complete genome sequence of Capnocytophaga ochracea type strain (VPI 2845).</title>
        <authorList>
            <person name="Mavrommatis K."/>
            <person name="Gronow S."/>
            <person name="Saunders E."/>
            <person name="Land M."/>
            <person name="Lapidus A."/>
            <person name="Copeland A."/>
            <person name="Glavina Del Rio T."/>
            <person name="Nolan M."/>
            <person name="Lucas S."/>
            <person name="Chen F."/>
            <person name="Tice H."/>
            <person name="Cheng J.F."/>
            <person name="Bruce D."/>
            <person name="Goodwin L."/>
            <person name="Pitluck S."/>
            <person name="Pati A."/>
            <person name="Ivanova N."/>
            <person name="Chen A."/>
            <person name="Palaniappan K."/>
            <person name="Chain P."/>
            <person name="Hauser L."/>
            <person name="Chang Y.J."/>
            <person name="Jeffries C.D."/>
            <person name="Brettin T."/>
            <person name="Detter J.C."/>
            <person name="Han C."/>
            <person name="Bristow J."/>
            <person name="Goker M."/>
            <person name="Rohde M."/>
            <person name="Eisen J.A."/>
            <person name="Markowitz V."/>
            <person name="Kyrpides N.C."/>
            <person name="Klenk H.P."/>
            <person name="Hugenholtz P."/>
        </authorList>
    </citation>
    <scope>NUCLEOTIDE SEQUENCE [LARGE SCALE GENOMIC DNA]</scope>
    <source>
        <strain evidence="3">ATCC 27872 / DSM 7271 / JCM 12966 / VPI 2845</strain>
    </source>
</reference>
<protein>
    <submittedName>
        <fullName evidence="2">Uncharacterized protein</fullName>
    </submittedName>
</protein>
<accession>C7M3Q6</accession>